<evidence type="ECO:0000256" key="4">
    <source>
        <dbReference type="SAM" id="MobiDB-lite"/>
    </source>
</evidence>
<dbReference type="Proteomes" id="UP001143391">
    <property type="component" value="Unassembled WGS sequence"/>
</dbReference>
<dbReference type="SMART" id="SM00342">
    <property type="entry name" value="HTH_ARAC"/>
    <property type="match status" value="1"/>
</dbReference>
<dbReference type="EMBL" id="JANCMW010000001">
    <property type="protein sequence ID" value="MDF0748688.1"/>
    <property type="molecule type" value="Genomic_DNA"/>
</dbReference>
<feature type="transmembrane region" description="Helical" evidence="5">
    <location>
        <begin position="114"/>
        <end position="133"/>
    </location>
</feature>
<dbReference type="Pfam" id="PF12833">
    <property type="entry name" value="HTH_18"/>
    <property type="match status" value="1"/>
</dbReference>
<dbReference type="SUPFAM" id="SSF46689">
    <property type="entry name" value="Homeodomain-like"/>
    <property type="match status" value="1"/>
</dbReference>
<dbReference type="InterPro" id="IPR009057">
    <property type="entry name" value="Homeodomain-like_sf"/>
</dbReference>
<feature type="transmembrane region" description="Helical" evidence="5">
    <location>
        <begin position="82"/>
        <end position="102"/>
    </location>
</feature>
<keyword evidence="8" id="KW-1185">Reference proteome</keyword>
<organism evidence="7 8">
    <name type="scientific">Marinobacter iranensis</name>
    <dbReference type="NCBI Taxonomy" id="2962607"/>
    <lineage>
        <taxon>Bacteria</taxon>
        <taxon>Pseudomonadati</taxon>
        <taxon>Pseudomonadota</taxon>
        <taxon>Gammaproteobacteria</taxon>
        <taxon>Pseudomonadales</taxon>
        <taxon>Marinobacteraceae</taxon>
        <taxon>Marinobacter</taxon>
    </lineage>
</organism>
<evidence type="ECO:0000256" key="3">
    <source>
        <dbReference type="ARBA" id="ARBA00023163"/>
    </source>
</evidence>
<proteinExistence type="predicted"/>
<dbReference type="InterPro" id="IPR018062">
    <property type="entry name" value="HTH_AraC-typ_CS"/>
</dbReference>
<evidence type="ECO:0000259" key="6">
    <source>
        <dbReference type="PROSITE" id="PS01124"/>
    </source>
</evidence>
<feature type="transmembrane region" description="Helical" evidence="5">
    <location>
        <begin position="27"/>
        <end position="48"/>
    </location>
</feature>
<protein>
    <submittedName>
        <fullName evidence="7">AraC family transcriptional regulator</fullName>
    </submittedName>
</protein>
<evidence type="ECO:0000313" key="7">
    <source>
        <dbReference type="EMBL" id="MDF0748688.1"/>
    </source>
</evidence>
<dbReference type="PANTHER" id="PTHR43280">
    <property type="entry name" value="ARAC-FAMILY TRANSCRIPTIONAL REGULATOR"/>
    <property type="match status" value="1"/>
</dbReference>
<evidence type="ECO:0000313" key="8">
    <source>
        <dbReference type="Proteomes" id="UP001143391"/>
    </source>
</evidence>
<dbReference type="PANTHER" id="PTHR43280:SF29">
    <property type="entry name" value="ARAC-FAMILY TRANSCRIPTIONAL REGULATOR"/>
    <property type="match status" value="1"/>
</dbReference>
<keyword evidence="2" id="KW-0238">DNA-binding</keyword>
<feature type="transmembrane region" description="Helical" evidence="5">
    <location>
        <begin position="54"/>
        <end position="75"/>
    </location>
</feature>
<reference evidence="7" key="1">
    <citation type="submission" date="2022-07" db="EMBL/GenBank/DDBJ databases">
        <title>Marinobacter iranensis a new bacterium isolate from a hipersaline lake in Iran.</title>
        <authorList>
            <person name="Mohammad A.M.A."/>
            <person name="Cristina S.-P."/>
            <person name="Antonio V."/>
        </authorList>
    </citation>
    <scope>NUCLEOTIDE SEQUENCE</scope>
    <source>
        <strain evidence="7">71-i</strain>
    </source>
</reference>
<dbReference type="PROSITE" id="PS00041">
    <property type="entry name" value="HTH_ARAC_FAMILY_1"/>
    <property type="match status" value="1"/>
</dbReference>
<name>A0ABT5Y4Y9_9GAMM</name>
<dbReference type="RefSeq" id="WP_275704180.1">
    <property type="nucleotide sequence ID" value="NZ_JANCMW010000001.1"/>
</dbReference>
<sequence>MLFLTGVGTGCLTILFMMVAREYGNLWVARVFLMLIAASCAFLLHPLVGPEWRWLTYCLQSLVPSLFWLLCQLAFAYRPRLVSVWSVLALYAVLAPNLARIVLDPASATASAHFFGWTLGAYFEYLVIGHGLWTVLSNWSDDLVSSRRHLRGVVLLVVGVSVSWAAVSLNFGLAGDYTRPLLVVIPSLITAYFLLKGHDNVVALSPAESCQRPDAEPPLNTEQARQLHHGIAKLTGVMSEGYYRTENLTLKRLAGRIGLPEYKTRAVINHGLGYRNFNDYINHLRIVEATERLIREPDTPIQNIALDIGYRSLSSFNRAFREIMDTTPTRFRQQSWPSGESAIDQNVKMNESTSIPE</sequence>
<dbReference type="PROSITE" id="PS01124">
    <property type="entry name" value="HTH_ARAC_FAMILY_2"/>
    <property type="match status" value="1"/>
</dbReference>
<feature type="transmembrane region" description="Helical" evidence="5">
    <location>
        <begin position="177"/>
        <end position="195"/>
    </location>
</feature>
<keyword evidence="5" id="KW-0812">Transmembrane</keyword>
<comment type="caution">
    <text evidence="7">The sequence shown here is derived from an EMBL/GenBank/DDBJ whole genome shotgun (WGS) entry which is preliminary data.</text>
</comment>
<dbReference type="Gene3D" id="1.10.10.60">
    <property type="entry name" value="Homeodomain-like"/>
    <property type="match status" value="1"/>
</dbReference>
<feature type="domain" description="HTH araC/xylS-type" evidence="6">
    <location>
        <begin position="232"/>
        <end position="334"/>
    </location>
</feature>
<accession>A0ABT5Y4Y9</accession>
<evidence type="ECO:0000256" key="2">
    <source>
        <dbReference type="ARBA" id="ARBA00023125"/>
    </source>
</evidence>
<feature type="transmembrane region" description="Helical" evidence="5">
    <location>
        <begin position="153"/>
        <end position="171"/>
    </location>
</feature>
<keyword evidence="5" id="KW-1133">Transmembrane helix</keyword>
<keyword evidence="1" id="KW-0805">Transcription regulation</keyword>
<dbReference type="InterPro" id="IPR018060">
    <property type="entry name" value="HTH_AraC"/>
</dbReference>
<feature type="region of interest" description="Disordered" evidence="4">
    <location>
        <begin position="330"/>
        <end position="357"/>
    </location>
</feature>
<evidence type="ECO:0000256" key="1">
    <source>
        <dbReference type="ARBA" id="ARBA00023015"/>
    </source>
</evidence>
<gene>
    <name evidence="7" type="ORF">NLU14_00435</name>
</gene>
<evidence type="ECO:0000256" key="5">
    <source>
        <dbReference type="SAM" id="Phobius"/>
    </source>
</evidence>
<keyword evidence="3" id="KW-0804">Transcription</keyword>
<keyword evidence="5" id="KW-0472">Membrane</keyword>